<gene>
    <name evidence="2" type="ORF">Tco_0726484</name>
</gene>
<organism evidence="2 3">
    <name type="scientific">Tanacetum coccineum</name>
    <dbReference type="NCBI Taxonomy" id="301880"/>
    <lineage>
        <taxon>Eukaryota</taxon>
        <taxon>Viridiplantae</taxon>
        <taxon>Streptophyta</taxon>
        <taxon>Embryophyta</taxon>
        <taxon>Tracheophyta</taxon>
        <taxon>Spermatophyta</taxon>
        <taxon>Magnoliopsida</taxon>
        <taxon>eudicotyledons</taxon>
        <taxon>Gunneridae</taxon>
        <taxon>Pentapetalae</taxon>
        <taxon>asterids</taxon>
        <taxon>campanulids</taxon>
        <taxon>Asterales</taxon>
        <taxon>Asteraceae</taxon>
        <taxon>Asteroideae</taxon>
        <taxon>Anthemideae</taxon>
        <taxon>Anthemidinae</taxon>
        <taxon>Tanacetum</taxon>
    </lineage>
</organism>
<reference evidence="2" key="2">
    <citation type="submission" date="2022-01" db="EMBL/GenBank/DDBJ databases">
        <authorList>
            <person name="Yamashiro T."/>
            <person name="Shiraishi A."/>
            <person name="Satake H."/>
            <person name="Nakayama K."/>
        </authorList>
    </citation>
    <scope>NUCLEOTIDE SEQUENCE</scope>
</reference>
<dbReference type="Proteomes" id="UP001151760">
    <property type="component" value="Unassembled WGS sequence"/>
</dbReference>
<dbReference type="InterPro" id="IPR013103">
    <property type="entry name" value="RVT_2"/>
</dbReference>
<keyword evidence="3" id="KW-1185">Reference proteome</keyword>
<dbReference type="InterPro" id="IPR043502">
    <property type="entry name" value="DNA/RNA_pol_sf"/>
</dbReference>
<sequence>MLGENVTYVDTKEPPEGFIDADHPSHVYKLKKALYGLKQAPRACYDELSTFLLKNHFFKGIIDLTLFIRRFDDDILVVQVYVDDIIFGSTHPSQNWRDLPRNTPLNRVEVLGLDIGGAASFQLRKENYSIVKILEVLAVPACLLASSLLTQQGRYDNSFSSDPPLCNGGMRHPLPGAL</sequence>
<comment type="caution">
    <text evidence="2">The sequence shown here is derived from an EMBL/GenBank/DDBJ whole genome shotgun (WGS) entry which is preliminary data.</text>
</comment>
<evidence type="ECO:0000313" key="3">
    <source>
        <dbReference type="Proteomes" id="UP001151760"/>
    </source>
</evidence>
<dbReference type="Pfam" id="PF07727">
    <property type="entry name" value="RVT_2"/>
    <property type="match status" value="1"/>
</dbReference>
<dbReference type="SUPFAM" id="SSF56672">
    <property type="entry name" value="DNA/RNA polymerases"/>
    <property type="match status" value="1"/>
</dbReference>
<reference evidence="2" key="1">
    <citation type="journal article" date="2022" name="Int. J. Mol. Sci.">
        <title>Draft Genome of Tanacetum Coccineum: Genomic Comparison of Closely Related Tanacetum-Family Plants.</title>
        <authorList>
            <person name="Yamashiro T."/>
            <person name="Shiraishi A."/>
            <person name="Nakayama K."/>
            <person name="Satake H."/>
        </authorList>
    </citation>
    <scope>NUCLEOTIDE SEQUENCE</scope>
</reference>
<accession>A0ABQ4YFQ5</accession>
<evidence type="ECO:0000313" key="2">
    <source>
        <dbReference type="EMBL" id="GJS76603.1"/>
    </source>
</evidence>
<evidence type="ECO:0000259" key="1">
    <source>
        <dbReference type="Pfam" id="PF07727"/>
    </source>
</evidence>
<dbReference type="EMBL" id="BQNB010010386">
    <property type="protein sequence ID" value="GJS76603.1"/>
    <property type="molecule type" value="Genomic_DNA"/>
</dbReference>
<name>A0ABQ4YFQ5_9ASTR</name>
<feature type="domain" description="Reverse transcriptase Ty1/copia-type" evidence="1">
    <location>
        <begin position="13"/>
        <end position="90"/>
    </location>
</feature>
<protein>
    <submittedName>
        <fullName evidence="2">Retrovirus-related pol polyprotein from transposon TNT 1-94</fullName>
    </submittedName>
</protein>
<proteinExistence type="predicted"/>